<sequence length="51" mass="5839">MSRSYAWAFYTSEAPELRKGTRTAAAGVTTRRKRGCRGKRRFSNYSGHRVV</sequence>
<feature type="region of interest" description="Disordered" evidence="1">
    <location>
        <begin position="21"/>
        <end position="51"/>
    </location>
</feature>
<gene>
    <name evidence="2" type="ORF">M7I_1466</name>
</gene>
<reference evidence="2 3" key="1">
    <citation type="journal article" date="2012" name="Eukaryot. Cell">
        <title>Genome sequence of the fungus Glarea lozoyensis: the first genome sequence of a species from the Helotiaceae family.</title>
        <authorList>
            <person name="Youssar L."/>
            <person name="Gruening B.A."/>
            <person name="Erxleben A."/>
            <person name="Guenther S."/>
            <person name="Huettel W."/>
        </authorList>
    </citation>
    <scope>NUCLEOTIDE SEQUENCE [LARGE SCALE GENOMIC DNA]</scope>
    <source>
        <strain evidence="3">ATCC 74030 / MF5533</strain>
    </source>
</reference>
<organism evidence="2 3">
    <name type="scientific">Glarea lozoyensis (strain ATCC 74030 / MF5533)</name>
    <dbReference type="NCBI Taxonomy" id="1104152"/>
    <lineage>
        <taxon>Eukaryota</taxon>
        <taxon>Fungi</taxon>
        <taxon>Dikarya</taxon>
        <taxon>Ascomycota</taxon>
        <taxon>Pezizomycotina</taxon>
        <taxon>Leotiomycetes</taxon>
        <taxon>Helotiales</taxon>
        <taxon>Helotiaceae</taxon>
        <taxon>Glarea</taxon>
    </lineage>
</organism>
<dbReference type="Proteomes" id="UP000005446">
    <property type="component" value="Unassembled WGS sequence"/>
</dbReference>
<evidence type="ECO:0000313" key="3">
    <source>
        <dbReference type="Proteomes" id="UP000005446"/>
    </source>
</evidence>
<evidence type="ECO:0000256" key="1">
    <source>
        <dbReference type="SAM" id="MobiDB-lite"/>
    </source>
</evidence>
<feature type="compositionally biased region" description="Basic residues" evidence="1">
    <location>
        <begin position="30"/>
        <end position="42"/>
    </location>
</feature>
<dbReference type="AlphaFoldDB" id="H0EG58"/>
<keyword evidence="3" id="KW-1185">Reference proteome</keyword>
<dbReference type="InParanoid" id="H0EG58"/>
<protein>
    <submittedName>
        <fullName evidence="2">Uncharacterized protein</fullName>
    </submittedName>
</protein>
<proteinExistence type="predicted"/>
<dbReference type="EMBL" id="AGUE01000023">
    <property type="protein sequence ID" value="EHL02393.1"/>
    <property type="molecule type" value="Genomic_DNA"/>
</dbReference>
<comment type="caution">
    <text evidence="2">The sequence shown here is derived from an EMBL/GenBank/DDBJ whole genome shotgun (WGS) entry which is preliminary data.</text>
</comment>
<dbReference type="HOGENOM" id="CLU_3106544_0_0_1"/>
<name>H0EG58_GLAL7</name>
<accession>H0EG58</accession>
<evidence type="ECO:0000313" key="2">
    <source>
        <dbReference type="EMBL" id="EHL02393.1"/>
    </source>
</evidence>